<dbReference type="RefSeq" id="WP_256258256.1">
    <property type="nucleotide sequence ID" value="NZ_FOUP01000001.1"/>
</dbReference>
<dbReference type="Proteomes" id="UP000199398">
    <property type="component" value="Unassembled WGS sequence"/>
</dbReference>
<evidence type="ECO:0000313" key="1">
    <source>
        <dbReference type="EMBL" id="RKT88492.1"/>
    </source>
</evidence>
<reference evidence="2 3" key="1">
    <citation type="submission" date="2016-10" db="EMBL/GenBank/DDBJ databases">
        <authorList>
            <person name="de Groot N.N."/>
        </authorList>
    </citation>
    <scope>NUCLEOTIDE SEQUENCE [LARGE SCALE GENOMIC DNA]</scope>
    <source>
        <strain evidence="2 3">CPCC 201259</strain>
    </source>
</reference>
<evidence type="ECO:0000313" key="2">
    <source>
        <dbReference type="EMBL" id="SFM78500.1"/>
    </source>
</evidence>
<gene>
    <name evidence="1" type="ORF">ATL45_6927</name>
    <name evidence="2" type="ORF">SAMN05421805_1011513</name>
</gene>
<dbReference type="EMBL" id="RBXX01000002">
    <property type="protein sequence ID" value="RKT88492.1"/>
    <property type="molecule type" value="Genomic_DNA"/>
</dbReference>
<keyword evidence="4" id="KW-1185">Reference proteome</keyword>
<proteinExistence type="predicted"/>
<dbReference type="AlphaFoldDB" id="A0A1I4TPH5"/>
<sequence>MIAALNASGLLAAGGLALWATFYFAPACHAGGGEGALTVAYLAA</sequence>
<evidence type="ECO:0000313" key="3">
    <source>
        <dbReference type="Proteomes" id="UP000199398"/>
    </source>
</evidence>
<organism evidence="2 3">
    <name type="scientific">Saccharopolyspora antimicrobica</name>
    <dbReference type="NCBI Taxonomy" id="455193"/>
    <lineage>
        <taxon>Bacteria</taxon>
        <taxon>Bacillati</taxon>
        <taxon>Actinomycetota</taxon>
        <taxon>Actinomycetes</taxon>
        <taxon>Pseudonocardiales</taxon>
        <taxon>Pseudonocardiaceae</taxon>
        <taxon>Saccharopolyspora</taxon>
    </lineage>
</organism>
<dbReference type="STRING" id="455193.SAMN05421805_1011513"/>
<protein>
    <submittedName>
        <fullName evidence="2">Uncharacterized protein</fullName>
    </submittedName>
</protein>
<dbReference type="EMBL" id="FOUP01000001">
    <property type="protein sequence ID" value="SFM78500.1"/>
    <property type="molecule type" value="Genomic_DNA"/>
</dbReference>
<accession>A0A1I4TPH5</accession>
<evidence type="ECO:0000313" key="4">
    <source>
        <dbReference type="Proteomes" id="UP000270697"/>
    </source>
</evidence>
<reference evidence="1 4" key="2">
    <citation type="submission" date="2018-10" db="EMBL/GenBank/DDBJ databases">
        <title>Sequencing the genomes of 1000 actinobacteria strains.</title>
        <authorList>
            <person name="Klenk H.-P."/>
        </authorList>
    </citation>
    <scope>NUCLEOTIDE SEQUENCE [LARGE SCALE GENOMIC DNA]</scope>
    <source>
        <strain evidence="1 4">DSM 45119</strain>
    </source>
</reference>
<dbReference type="Proteomes" id="UP000270697">
    <property type="component" value="Unassembled WGS sequence"/>
</dbReference>
<name>A0A1I4TPH5_9PSEU</name>